<keyword evidence="3 8" id="KW-0597">Phosphoprotein</keyword>
<dbReference type="Pfam" id="PF00072">
    <property type="entry name" value="Response_reg"/>
    <property type="match status" value="1"/>
</dbReference>
<dbReference type="InterPro" id="IPR001789">
    <property type="entry name" value="Sig_transdc_resp-reg_receiver"/>
</dbReference>
<dbReference type="InterPro" id="IPR051552">
    <property type="entry name" value="HptR"/>
</dbReference>
<evidence type="ECO:0000256" key="6">
    <source>
        <dbReference type="ARBA" id="ARBA00023125"/>
    </source>
</evidence>
<dbReference type="SUPFAM" id="SSF46689">
    <property type="entry name" value="Homeodomain-like"/>
    <property type="match status" value="2"/>
</dbReference>
<dbReference type="RefSeq" id="WP_131016345.1">
    <property type="nucleotide sequence ID" value="NZ_SIRE01000020.1"/>
</dbReference>
<dbReference type="PANTHER" id="PTHR42713">
    <property type="entry name" value="HISTIDINE KINASE-RELATED"/>
    <property type="match status" value="1"/>
</dbReference>
<sequence>MYKLMLVDDEERVRTGLRISLDWEEQHIEIVGEAEGGLEALEIVAEKQPDIIISDVLMPQMDGLEFTQRALEIVPHAKVILLSGYDHFGYVQTAIRYGAFDYMLKPSKVEELAAVIGKAKQAIEAERSPLKNAEELRQQLFQSIPVLKEKYIRFLLMGQMTMEDIRKNYGYLNLALQGEHFMCLVMEIDEEGGEPRRYSMQEKQLLMFALKNISEELLGEQYGTEVIEHEENQLVVIVSPLEAASESRHVERVQSLAKKMQYYFQNYYKNSVSIGIGGLYAGSERIAQSYEEAREALQYRLYSGKGSLVFSGDIAYRSGREQLSYPFELEGKLALALKIGDTLGLRSCTKQFVQFMIGMYNVNPEHLRGVCLQLAFTLQRKLMEWNMEGERAVDLAKLDEQIRKQKTIAQLESWLIGYVDKLAAIVEENKRERNVSIVQKAIAYMEERYGSDISLQDIADSVFLTPNYFANLFKDNTGETAMNVLTNIRIAKAKQLLKTTELKNYEVAEQVGYTDAKYFGQVFKKIVGMTPVEYKKTHYPANS</sequence>
<evidence type="ECO:0000256" key="4">
    <source>
        <dbReference type="ARBA" id="ARBA00023012"/>
    </source>
</evidence>
<gene>
    <name evidence="11" type="ORF">EYB31_25920</name>
</gene>
<dbReference type="Gene3D" id="3.40.50.2300">
    <property type="match status" value="1"/>
</dbReference>
<keyword evidence="7" id="KW-0804">Transcription</keyword>
<keyword evidence="6" id="KW-0238">DNA-binding</keyword>
<organism evidence="11 12">
    <name type="scientific">Paenibacillus thalictri</name>
    <dbReference type="NCBI Taxonomy" id="2527873"/>
    <lineage>
        <taxon>Bacteria</taxon>
        <taxon>Bacillati</taxon>
        <taxon>Bacillota</taxon>
        <taxon>Bacilli</taxon>
        <taxon>Bacillales</taxon>
        <taxon>Paenibacillaceae</taxon>
        <taxon>Paenibacillus</taxon>
    </lineage>
</organism>
<dbReference type="InterPro" id="IPR041522">
    <property type="entry name" value="CdaR_GGDEF"/>
</dbReference>
<reference evidence="11 12" key="1">
    <citation type="submission" date="2019-02" db="EMBL/GenBank/DDBJ databases">
        <title>Paenibacillus sp. nov., isolated from surface-sterilized tissue of Thalictrum simplex L.</title>
        <authorList>
            <person name="Tuo L."/>
        </authorList>
    </citation>
    <scope>NUCLEOTIDE SEQUENCE [LARGE SCALE GENOMIC DNA]</scope>
    <source>
        <strain evidence="11 12">N2SHLJ1</strain>
    </source>
</reference>
<accession>A0A4Q9DMK0</accession>
<feature type="domain" description="HTH araC/xylS-type" evidence="9">
    <location>
        <begin position="439"/>
        <end position="537"/>
    </location>
</feature>
<evidence type="ECO:0000256" key="8">
    <source>
        <dbReference type="PROSITE-ProRule" id="PRU00169"/>
    </source>
</evidence>
<evidence type="ECO:0000259" key="9">
    <source>
        <dbReference type="PROSITE" id="PS01124"/>
    </source>
</evidence>
<dbReference type="Pfam" id="PF17853">
    <property type="entry name" value="GGDEF_2"/>
    <property type="match status" value="1"/>
</dbReference>
<comment type="caution">
    <text evidence="11">The sequence shown here is derived from an EMBL/GenBank/DDBJ whole genome shotgun (WGS) entry which is preliminary data.</text>
</comment>
<dbReference type="SMART" id="SM00342">
    <property type="entry name" value="HTH_ARAC"/>
    <property type="match status" value="1"/>
</dbReference>
<dbReference type="EMBL" id="SIRE01000020">
    <property type="protein sequence ID" value="TBL73940.1"/>
    <property type="molecule type" value="Genomic_DNA"/>
</dbReference>
<feature type="domain" description="Response regulatory" evidence="10">
    <location>
        <begin position="3"/>
        <end position="120"/>
    </location>
</feature>
<dbReference type="CDD" id="cd17536">
    <property type="entry name" value="REC_YesN-like"/>
    <property type="match status" value="1"/>
</dbReference>
<evidence type="ECO:0000259" key="10">
    <source>
        <dbReference type="PROSITE" id="PS50110"/>
    </source>
</evidence>
<evidence type="ECO:0000256" key="5">
    <source>
        <dbReference type="ARBA" id="ARBA00023015"/>
    </source>
</evidence>
<dbReference type="InterPro" id="IPR009057">
    <property type="entry name" value="Homeodomain-like_sf"/>
</dbReference>
<dbReference type="PANTHER" id="PTHR42713:SF3">
    <property type="entry name" value="TRANSCRIPTIONAL REGULATORY PROTEIN HPTR"/>
    <property type="match status" value="1"/>
</dbReference>
<dbReference type="OrthoDB" id="9794370at2"/>
<keyword evidence="5" id="KW-0805">Transcription regulation</keyword>
<evidence type="ECO:0000256" key="3">
    <source>
        <dbReference type="ARBA" id="ARBA00022553"/>
    </source>
</evidence>
<keyword evidence="12" id="KW-1185">Reference proteome</keyword>
<dbReference type="InterPro" id="IPR011006">
    <property type="entry name" value="CheY-like_superfamily"/>
</dbReference>
<dbReference type="InterPro" id="IPR018060">
    <property type="entry name" value="HTH_AraC"/>
</dbReference>
<dbReference type="AlphaFoldDB" id="A0A4Q9DMK0"/>
<evidence type="ECO:0000256" key="1">
    <source>
        <dbReference type="ARBA" id="ARBA00004496"/>
    </source>
</evidence>
<dbReference type="SUPFAM" id="SSF52172">
    <property type="entry name" value="CheY-like"/>
    <property type="match status" value="1"/>
</dbReference>
<keyword evidence="2" id="KW-0963">Cytoplasm</keyword>
<dbReference type="PROSITE" id="PS01124">
    <property type="entry name" value="HTH_ARAC_FAMILY_2"/>
    <property type="match status" value="1"/>
</dbReference>
<name>A0A4Q9DMK0_9BACL</name>
<dbReference type="GO" id="GO:0000160">
    <property type="term" value="P:phosphorelay signal transduction system"/>
    <property type="evidence" value="ECO:0007669"/>
    <property type="project" value="UniProtKB-KW"/>
</dbReference>
<feature type="modified residue" description="4-aspartylphosphate" evidence="8">
    <location>
        <position position="55"/>
    </location>
</feature>
<dbReference type="GO" id="GO:0005737">
    <property type="term" value="C:cytoplasm"/>
    <property type="evidence" value="ECO:0007669"/>
    <property type="project" value="UniProtKB-SubCell"/>
</dbReference>
<dbReference type="GO" id="GO:0043565">
    <property type="term" value="F:sequence-specific DNA binding"/>
    <property type="evidence" value="ECO:0007669"/>
    <property type="project" value="InterPro"/>
</dbReference>
<proteinExistence type="predicted"/>
<evidence type="ECO:0000256" key="2">
    <source>
        <dbReference type="ARBA" id="ARBA00022490"/>
    </source>
</evidence>
<evidence type="ECO:0000256" key="7">
    <source>
        <dbReference type="ARBA" id="ARBA00023163"/>
    </source>
</evidence>
<dbReference type="Pfam" id="PF12833">
    <property type="entry name" value="HTH_18"/>
    <property type="match status" value="1"/>
</dbReference>
<dbReference type="PROSITE" id="PS50110">
    <property type="entry name" value="RESPONSE_REGULATORY"/>
    <property type="match status" value="1"/>
</dbReference>
<protein>
    <submittedName>
        <fullName evidence="11">Response regulator</fullName>
    </submittedName>
</protein>
<comment type="subcellular location">
    <subcellularLocation>
        <location evidence="1">Cytoplasm</location>
    </subcellularLocation>
</comment>
<dbReference type="SMART" id="SM00448">
    <property type="entry name" value="REC"/>
    <property type="match status" value="1"/>
</dbReference>
<keyword evidence="4" id="KW-0902">Two-component regulatory system</keyword>
<dbReference type="Gene3D" id="1.10.10.60">
    <property type="entry name" value="Homeodomain-like"/>
    <property type="match status" value="2"/>
</dbReference>
<dbReference type="Proteomes" id="UP000293142">
    <property type="component" value="Unassembled WGS sequence"/>
</dbReference>
<evidence type="ECO:0000313" key="12">
    <source>
        <dbReference type="Proteomes" id="UP000293142"/>
    </source>
</evidence>
<dbReference type="GO" id="GO:0003700">
    <property type="term" value="F:DNA-binding transcription factor activity"/>
    <property type="evidence" value="ECO:0007669"/>
    <property type="project" value="InterPro"/>
</dbReference>
<evidence type="ECO:0000313" key="11">
    <source>
        <dbReference type="EMBL" id="TBL73940.1"/>
    </source>
</evidence>